<protein>
    <submittedName>
        <fullName evidence="2">Uncharacterized protein</fullName>
    </submittedName>
</protein>
<evidence type="ECO:0000313" key="2">
    <source>
        <dbReference type="WBParaSite" id="nRc.2.0.1.t24557-RA"/>
    </source>
</evidence>
<sequence>MTCGPVDASRFSYLYKRLAKRRVVPEAADLLQPIVLCVRIQWPYGEFR</sequence>
<organism evidence="1 2">
    <name type="scientific">Romanomermis culicivorax</name>
    <name type="common">Nematode worm</name>
    <dbReference type="NCBI Taxonomy" id="13658"/>
    <lineage>
        <taxon>Eukaryota</taxon>
        <taxon>Metazoa</taxon>
        <taxon>Ecdysozoa</taxon>
        <taxon>Nematoda</taxon>
        <taxon>Enoplea</taxon>
        <taxon>Dorylaimia</taxon>
        <taxon>Mermithida</taxon>
        <taxon>Mermithoidea</taxon>
        <taxon>Mermithidae</taxon>
        <taxon>Romanomermis</taxon>
    </lineage>
</organism>
<evidence type="ECO:0000313" key="1">
    <source>
        <dbReference type="Proteomes" id="UP000887565"/>
    </source>
</evidence>
<dbReference type="WBParaSite" id="nRc.2.0.1.t24557-RA">
    <property type="protein sequence ID" value="nRc.2.0.1.t24557-RA"/>
    <property type="gene ID" value="nRc.2.0.1.g24557"/>
</dbReference>
<proteinExistence type="predicted"/>
<dbReference type="Proteomes" id="UP000887565">
    <property type="component" value="Unplaced"/>
</dbReference>
<reference evidence="2" key="1">
    <citation type="submission" date="2022-11" db="UniProtKB">
        <authorList>
            <consortium name="WormBaseParasite"/>
        </authorList>
    </citation>
    <scope>IDENTIFICATION</scope>
</reference>
<accession>A0A915JEF2</accession>
<dbReference type="AlphaFoldDB" id="A0A915JEF2"/>
<keyword evidence="1" id="KW-1185">Reference proteome</keyword>
<name>A0A915JEF2_ROMCU</name>